<reference evidence="3 4" key="1">
    <citation type="submission" date="2020-10" db="EMBL/GenBank/DDBJ databases">
        <title>Genome sequencing of Massilia sp. LPB0304.</title>
        <authorList>
            <person name="Kim J."/>
        </authorList>
    </citation>
    <scope>NUCLEOTIDE SEQUENCE [LARGE SCALE GENOMIC DNA]</scope>
    <source>
        <strain evidence="3 4">LPB0304</strain>
    </source>
</reference>
<proteinExistence type="predicted"/>
<feature type="transmembrane region" description="Helical" evidence="2">
    <location>
        <begin position="20"/>
        <end position="40"/>
    </location>
</feature>
<accession>A0A7L9U121</accession>
<gene>
    <name evidence="3" type="ORF">LPB04_17020</name>
</gene>
<protein>
    <submittedName>
        <fullName evidence="3">Uncharacterized protein</fullName>
    </submittedName>
</protein>
<name>A0A7L9U121_9BURK</name>
<keyword evidence="2" id="KW-0812">Transmembrane</keyword>
<dbReference type="Proteomes" id="UP000593875">
    <property type="component" value="Chromosome"/>
</dbReference>
<keyword evidence="2" id="KW-0472">Membrane</keyword>
<dbReference type="KEGG" id="mlir:LPB04_17020"/>
<keyword evidence="1" id="KW-0175">Coiled coil</keyword>
<keyword evidence="2" id="KW-1133">Transmembrane helix</keyword>
<feature type="coiled-coil region" evidence="1">
    <location>
        <begin position="177"/>
        <end position="204"/>
    </location>
</feature>
<sequence length="310" mass="35347">MDDLIKTMKAQLYDRASSPLVFSFICSWIFWNYRLIVILFSGGKSSEKFADIEALPKRFDNFTILGQSISPDYYWLCVGFLGPALVTVFYLMVLPYFEEKAFELSSRKAVRMKKIKLATENDTPIGEEERMKLRETIRAAEKMRDEGIEEQRNLRAGEIADLRSQLDVSRNASTTIEKNLNKQIDDLRLESDKLRREKLEVEEKTASSNEVIAKVFYLDELARALFGSMAEAEVSGATFTPGNGDNAQRILKQLENAELIEPYRDAHRLTGFGHDIHLRRVLTTPQNIARWGVLRPQSVGPRGIELDASS</sequence>
<evidence type="ECO:0000313" key="3">
    <source>
        <dbReference type="EMBL" id="QOL48650.1"/>
    </source>
</evidence>
<keyword evidence="4" id="KW-1185">Reference proteome</keyword>
<evidence type="ECO:0000256" key="2">
    <source>
        <dbReference type="SAM" id="Phobius"/>
    </source>
</evidence>
<dbReference type="RefSeq" id="WP_193685693.1">
    <property type="nucleotide sequence ID" value="NZ_CP062941.1"/>
</dbReference>
<feature type="transmembrane region" description="Helical" evidence="2">
    <location>
        <begin position="73"/>
        <end position="97"/>
    </location>
</feature>
<dbReference type="AlphaFoldDB" id="A0A7L9U121"/>
<evidence type="ECO:0000256" key="1">
    <source>
        <dbReference type="SAM" id="Coils"/>
    </source>
</evidence>
<evidence type="ECO:0000313" key="4">
    <source>
        <dbReference type="Proteomes" id="UP000593875"/>
    </source>
</evidence>
<organism evidence="3 4">
    <name type="scientific">Massilia litorea</name>
    <dbReference type="NCBI Taxonomy" id="2769491"/>
    <lineage>
        <taxon>Bacteria</taxon>
        <taxon>Pseudomonadati</taxon>
        <taxon>Pseudomonadota</taxon>
        <taxon>Betaproteobacteria</taxon>
        <taxon>Burkholderiales</taxon>
        <taxon>Oxalobacteraceae</taxon>
        <taxon>Telluria group</taxon>
        <taxon>Massilia</taxon>
    </lineage>
</organism>
<dbReference type="EMBL" id="CP062941">
    <property type="protein sequence ID" value="QOL48650.1"/>
    <property type="molecule type" value="Genomic_DNA"/>
</dbReference>